<dbReference type="PANTHER" id="PTHR43903">
    <property type="entry name" value="NEUROLIGIN"/>
    <property type="match status" value="1"/>
</dbReference>
<evidence type="ECO:0000259" key="5">
    <source>
        <dbReference type="Pfam" id="PF00135"/>
    </source>
</evidence>
<protein>
    <submittedName>
        <fullName evidence="7">COesterase domain-containing protein</fullName>
    </submittedName>
</protein>
<dbReference type="Gene3D" id="3.40.50.1820">
    <property type="entry name" value="alpha/beta hydrolase"/>
    <property type="match status" value="1"/>
</dbReference>
<keyword evidence="3" id="KW-1133">Transmembrane helix</keyword>
<evidence type="ECO:0000313" key="6">
    <source>
        <dbReference type="Proteomes" id="UP000492821"/>
    </source>
</evidence>
<sequence>MRGASYFVLLALPALFGFAGGINGYPEPTRAIDLWNPFGTTTPRPKGSPARENEVIVRLPLGDIIGKKVNLTNLPWTANHDPSQVTNPEWGQADPNPVPPLNNVTVYAFLGVPYAMAPVSSRRFRDPQPITQFPGEGPYLALEFKKVCPQDIETRPTLFINQPYPYQVDEDCLYLNVFTPDVSRSSDHKYPVIVFFHGGNFQTGSSNDWPGHVLASRGHVVVTANYRLGAFGFMSLGDTSTGNYGIKDQRVALSWVQQYIAAFGGDPQAVTIIGHDAGAVSAGIHMLSPLSKGLFRQVVAMSGAEVSYHSIIGKPALAYNNTLRLGRYLGCVDIEAHRVWDCIQQRSSDDIVLALSPASNPAIPIEFNRYLFLPTVDGVELTAHPLWLLNNVPTGGANLPSAVPYLTGMNAEDGVEVILEDRTLGEFTDFLQVTHEYQRSFIIEYAFRHNYTMNREAIVEAIDSLYTFWPDPADVWNIRKKFIELTTDAYYTSPIVLSAHLHSLTGSRTFMYVNNYNFSKTRDGSTQEDRKNFPGWMGACHECDLYLLFGFPFMPKELLPQQFKDVSWYETDRNASQLFGSFVKAFVSTSDPNLPYTGQWPAHQPREHWYVDFNYTFGASMESVGEIKRDYKYEEVAFWNNYLPLLVNYMTTTFPPWEVRERREVVSFKVIIVVLAVCLILAIVAALSFGYCVCTWKDRQKIDRRHFDRMQEYSSTQRIEMHSYPTSPRVEKHTSL</sequence>
<evidence type="ECO:0000256" key="1">
    <source>
        <dbReference type="ARBA" id="ARBA00005964"/>
    </source>
</evidence>
<keyword evidence="6" id="KW-1185">Reference proteome</keyword>
<dbReference type="SUPFAM" id="SSF53474">
    <property type="entry name" value="alpha/beta-Hydrolases"/>
    <property type="match status" value="1"/>
</dbReference>
<dbReference type="Proteomes" id="UP000492821">
    <property type="component" value="Unassembled WGS sequence"/>
</dbReference>
<evidence type="ECO:0000313" key="7">
    <source>
        <dbReference type="WBParaSite" id="Pan_g13529.t1"/>
    </source>
</evidence>
<proteinExistence type="inferred from homology"/>
<comment type="similarity">
    <text evidence="1">Belongs to the type-B carboxylesterase/lipase family.</text>
</comment>
<evidence type="ECO:0000256" key="3">
    <source>
        <dbReference type="SAM" id="Phobius"/>
    </source>
</evidence>
<reference evidence="6" key="1">
    <citation type="journal article" date="2013" name="Genetics">
        <title>The draft genome and transcriptome of Panagrellus redivivus are shaped by the harsh demands of a free-living lifestyle.</title>
        <authorList>
            <person name="Srinivasan J."/>
            <person name="Dillman A.R."/>
            <person name="Macchietto M.G."/>
            <person name="Heikkinen L."/>
            <person name="Lakso M."/>
            <person name="Fracchia K.M."/>
            <person name="Antoshechkin I."/>
            <person name="Mortazavi A."/>
            <person name="Wong G."/>
            <person name="Sternberg P.W."/>
        </authorList>
    </citation>
    <scope>NUCLEOTIDE SEQUENCE [LARGE SCALE GENOMIC DNA]</scope>
    <source>
        <strain evidence="6">MT8872</strain>
    </source>
</reference>
<feature type="transmembrane region" description="Helical" evidence="3">
    <location>
        <begin position="670"/>
        <end position="696"/>
    </location>
</feature>
<keyword evidence="3" id="KW-0812">Transmembrane</keyword>
<dbReference type="InterPro" id="IPR002018">
    <property type="entry name" value="CarbesteraseB"/>
</dbReference>
<feature type="domain" description="Carboxylesterase type B" evidence="5">
    <location>
        <begin position="103"/>
        <end position="639"/>
    </location>
</feature>
<reference evidence="7" key="2">
    <citation type="submission" date="2020-10" db="UniProtKB">
        <authorList>
            <consortium name="WormBaseParasite"/>
        </authorList>
    </citation>
    <scope>IDENTIFICATION</scope>
</reference>
<dbReference type="InterPro" id="IPR051093">
    <property type="entry name" value="Neuroligin/BSAL"/>
</dbReference>
<keyword evidence="2 4" id="KW-0732">Signal</keyword>
<feature type="chain" id="PRO_5028935747" evidence="4">
    <location>
        <begin position="25"/>
        <end position="736"/>
    </location>
</feature>
<accession>A0A7E4UW25</accession>
<dbReference type="InterPro" id="IPR029058">
    <property type="entry name" value="AB_hydrolase_fold"/>
</dbReference>
<dbReference type="AlphaFoldDB" id="A0A7E4UW25"/>
<dbReference type="WBParaSite" id="Pan_g13529.t1">
    <property type="protein sequence ID" value="Pan_g13529.t1"/>
    <property type="gene ID" value="Pan_g13529"/>
</dbReference>
<dbReference type="InterPro" id="IPR019819">
    <property type="entry name" value="Carboxylesterase_B_CS"/>
</dbReference>
<evidence type="ECO:0000256" key="4">
    <source>
        <dbReference type="SAM" id="SignalP"/>
    </source>
</evidence>
<evidence type="ECO:0000256" key="2">
    <source>
        <dbReference type="ARBA" id="ARBA00022729"/>
    </source>
</evidence>
<feature type="signal peptide" evidence="4">
    <location>
        <begin position="1"/>
        <end position="24"/>
    </location>
</feature>
<name>A0A7E4UW25_PANRE</name>
<keyword evidence="3" id="KW-0472">Membrane</keyword>
<dbReference type="PROSITE" id="PS00941">
    <property type="entry name" value="CARBOXYLESTERASE_B_2"/>
    <property type="match status" value="1"/>
</dbReference>
<organism evidence="6 7">
    <name type="scientific">Panagrellus redivivus</name>
    <name type="common">Microworm</name>
    <dbReference type="NCBI Taxonomy" id="6233"/>
    <lineage>
        <taxon>Eukaryota</taxon>
        <taxon>Metazoa</taxon>
        <taxon>Ecdysozoa</taxon>
        <taxon>Nematoda</taxon>
        <taxon>Chromadorea</taxon>
        <taxon>Rhabditida</taxon>
        <taxon>Tylenchina</taxon>
        <taxon>Panagrolaimomorpha</taxon>
        <taxon>Panagrolaimoidea</taxon>
        <taxon>Panagrolaimidae</taxon>
        <taxon>Panagrellus</taxon>
    </lineage>
</organism>
<dbReference type="Pfam" id="PF00135">
    <property type="entry name" value="COesterase"/>
    <property type="match status" value="1"/>
</dbReference>